<sequence length="102" mass="10407">MNAFADAMGALVADPNLGADTVYRQGGIGPAVPVRVLRSSPDGVIDAFGTEILSATDILSVAIAALPDLAAGDSFAIGPDLLTVTHAERDASGTAWRVLCQR</sequence>
<reference evidence="1 2" key="1">
    <citation type="submission" date="2021-07" db="EMBL/GenBank/DDBJ databases">
        <authorList>
            <person name="So Y."/>
        </authorList>
    </citation>
    <scope>NUCLEOTIDE SEQUENCE [LARGE SCALE GENOMIC DNA]</scope>
    <source>
        <strain evidence="1 2">HJA6</strain>
    </source>
</reference>
<organism evidence="1 2">
    <name type="scientific">Roseomonas alba</name>
    <dbReference type="NCBI Taxonomy" id="2846776"/>
    <lineage>
        <taxon>Bacteria</taxon>
        <taxon>Pseudomonadati</taxon>
        <taxon>Pseudomonadota</taxon>
        <taxon>Alphaproteobacteria</taxon>
        <taxon>Acetobacterales</taxon>
        <taxon>Roseomonadaceae</taxon>
        <taxon>Roseomonas</taxon>
    </lineage>
</organism>
<dbReference type="Proteomes" id="UP001196565">
    <property type="component" value="Unassembled WGS sequence"/>
</dbReference>
<protein>
    <submittedName>
        <fullName evidence="1">Uncharacterized protein</fullName>
    </submittedName>
</protein>
<dbReference type="Pfam" id="PF05354">
    <property type="entry name" value="Phage_attach"/>
    <property type="match status" value="1"/>
</dbReference>
<dbReference type="EMBL" id="JAHYBZ010000004">
    <property type="protein sequence ID" value="MBW6398926.1"/>
    <property type="molecule type" value="Genomic_DNA"/>
</dbReference>
<evidence type="ECO:0000313" key="2">
    <source>
        <dbReference type="Proteomes" id="UP001196565"/>
    </source>
</evidence>
<name>A0ABS7A9D7_9PROT</name>
<accession>A0ABS7A9D7</accession>
<evidence type="ECO:0000313" key="1">
    <source>
        <dbReference type="EMBL" id="MBW6398926.1"/>
    </source>
</evidence>
<dbReference type="RefSeq" id="WP_219763520.1">
    <property type="nucleotide sequence ID" value="NZ_JAHYBZ010000004.1"/>
</dbReference>
<dbReference type="InterPro" id="IPR008018">
    <property type="entry name" value="Phage_tail_attach_FII"/>
</dbReference>
<proteinExistence type="predicted"/>
<comment type="caution">
    <text evidence="1">The sequence shown here is derived from an EMBL/GenBank/DDBJ whole genome shotgun (WGS) entry which is preliminary data.</text>
</comment>
<keyword evidence="2" id="KW-1185">Reference proteome</keyword>
<gene>
    <name evidence="1" type="ORF">KPL78_13765</name>
</gene>